<organism evidence="2 3">
    <name type="scientific">Arcicella aquatica</name>
    <dbReference type="NCBI Taxonomy" id="217141"/>
    <lineage>
        <taxon>Bacteria</taxon>
        <taxon>Pseudomonadati</taxon>
        <taxon>Bacteroidota</taxon>
        <taxon>Cytophagia</taxon>
        <taxon>Cytophagales</taxon>
        <taxon>Flectobacillaceae</taxon>
        <taxon>Arcicella</taxon>
    </lineage>
</organism>
<dbReference type="InterPro" id="IPR006121">
    <property type="entry name" value="HMA_dom"/>
</dbReference>
<evidence type="ECO:0000313" key="3">
    <source>
        <dbReference type="Proteomes" id="UP001304671"/>
    </source>
</evidence>
<dbReference type="RefSeq" id="WP_323248538.1">
    <property type="nucleotide sequence ID" value="NZ_JAYFUL010000010.1"/>
</dbReference>
<comment type="caution">
    <text evidence="2">The sequence shown here is derived from an EMBL/GenBank/DDBJ whole genome shotgun (WGS) entry which is preliminary data.</text>
</comment>
<dbReference type="PROSITE" id="PS50846">
    <property type="entry name" value="HMA_2"/>
    <property type="match status" value="1"/>
</dbReference>
<sequence>MATLTFKTNINCNNCVAKVKPFLNQVENIENWQVDIENPDKTLKVSGEDELTSQEVIEAVQKAGFTIQPQ</sequence>
<reference evidence="2 3" key="1">
    <citation type="submission" date="2023-12" db="EMBL/GenBank/DDBJ databases">
        <title>Novel species of the genus Arcicella isolated from rivers.</title>
        <authorList>
            <person name="Lu H."/>
        </authorList>
    </citation>
    <scope>NUCLEOTIDE SEQUENCE [LARGE SCALE GENOMIC DNA]</scope>
    <source>
        <strain evidence="2 3">LMG 21963</strain>
    </source>
</reference>
<evidence type="ECO:0000313" key="2">
    <source>
        <dbReference type="EMBL" id="MEA5257863.1"/>
    </source>
</evidence>
<name>A0ABU5QLC7_9BACT</name>
<feature type="domain" description="HMA" evidence="1">
    <location>
        <begin position="1"/>
        <end position="68"/>
    </location>
</feature>
<dbReference type="Pfam" id="PF00403">
    <property type="entry name" value="HMA"/>
    <property type="match status" value="1"/>
</dbReference>
<dbReference type="CDD" id="cd00371">
    <property type="entry name" value="HMA"/>
    <property type="match status" value="1"/>
</dbReference>
<dbReference type="Proteomes" id="UP001304671">
    <property type="component" value="Unassembled WGS sequence"/>
</dbReference>
<dbReference type="SUPFAM" id="SSF55008">
    <property type="entry name" value="HMA, heavy metal-associated domain"/>
    <property type="match status" value="1"/>
</dbReference>
<accession>A0ABU5QLC7</accession>
<dbReference type="InterPro" id="IPR036163">
    <property type="entry name" value="HMA_dom_sf"/>
</dbReference>
<dbReference type="EMBL" id="JAYFUL010000010">
    <property type="protein sequence ID" value="MEA5257863.1"/>
    <property type="molecule type" value="Genomic_DNA"/>
</dbReference>
<dbReference type="Gene3D" id="3.30.70.100">
    <property type="match status" value="1"/>
</dbReference>
<evidence type="ECO:0000259" key="1">
    <source>
        <dbReference type="PROSITE" id="PS50846"/>
    </source>
</evidence>
<proteinExistence type="predicted"/>
<gene>
    <name evidence="2" type="ORF">VB264_08700</name>
</gene>
<protein>
    <submittedName>
        <fullName evidence="2">Heavy-metal-associated domain-containing protein</fullName>
    </submittedName>
</protein>
<keyword evidence="3" id="KW-1185">Reference proteome</keyword>